<dbReference type="RefSeq" id="WP_206431802.1">
    <property type="nucleotide sequence ID" value="NZ_BMWJ01000004.1"/>
</dbReference>
<keyword evidence="1" id="KW-1133">Transmembrane helix</keyword>
<dbReference type="GeneID" id="97343398"/>
<sequence>MDQRDTAGYGGCGLALAGAVTALLVWSASRRTDRHMGGGFEGAGRDLSVLWTELPLVLLAGALVPSAAWLLALRLLKGRGPAGARVPAAAVCAAGVLALSAWGLHSWANPDLGTVRLSGSVGSDLHL</sequence>
<dbReference type="EMBL" id="JAGINS010000001">
    <property type="protein sequence ID" value="MBP2360516.1"/>
    <property type="molecule type" value="Genomic_DNA"/>
</dbReference>
<keyword evidence="3" id="KW-1185">Reference proteome</keyword>
<protein>
    <recommendedName>
        <fullName evidence="4">Integral membrane protein</fullName>
    </recommendedName>
</protein>
<proteinExistence type="predicted"/>
<reference evidence="2 3" key="1">
    <citation type="submission" date="2021-03" db="EMBL/GenBank/DDBJ databases">
        <title>Sequencing the genomes of 1000 actinobacteria strains.</title>
        <authorList>
            <person name="Klenk H.-P."/>
        </authorList>
    </citation>
    <scope>NUCLEOTIDE SEQUENCE [LARGE SCALE GENOMIC DNA]</scope>
    <source>
        <strain evidence="2 3">DSM 40843</strain>
    </source>
</reference>
<keyword evidence="1" id="KW-0812">Transmembrane</keyword>
<evidence type="ECO:0000313" key="3">
    <source>
        <dbReference type="Proteomes" id="UP001519311"/>
    </source>
</evidence>
<feature type="transmembrane region" description="Helical" evidence="1">
    <location>
        <begin position="56"/>
        <end position="76"/>
    </location>
</feature>
<feature type="transmembrane region" description="Helical" evidence="1">
    <location>
        <begin position="7"/>
        <end position="28"/>
    </location>
</feature>
<accession>A0ABS4V9E5</accession>
<evidence type="ECO:0000313" key="2">
    <source>
        <dbReference type="EMBL" id="MBP2360516.1"/>
    </source>
</evidence>
<gene>
    <name evidence="2" type="ORF">JOF59_002916</name>
</gene>
<feature type="transmembrane region" description="Helical" evidence="1">
    <location>
        <begin position="88"/>
        <end position="108"/>
    </location>
</feature>
<evidence type="ECO:0008006" key="4">
    <source>
        <dbReference type="Google" id="ProtNLM"/>
    </source>
</evidence>
<keyword evidence="1" id="KW-0472">Membrane</keyword>
<evidence type="ECO:0000256" key="1">
    <source>
        <dbReference type="SAM" id="Phobius"/>
    </source>
</evidence>
<comment type="caution">
    <text evidence="2">The sequence shown here is derived from an EMBL/GenBank/DDBJ whole genome shotgun (WGS) entry which is preliminary data.</text>
</comment>
<name>A0ABS4V9E5_9ACTN</name>
<dbReference type="Proteomes" id="UP001519311">
    <property type="component" value="Unassembled WGS sequence"/>
</dbReference>
<organism evidence="2 3">
    <name type="scientific">Streptomyces clavifer</name>
    <dbReference type="NCBI Taxonomy" id="68188"/>
    <lineage>
        <taxon>Bacteria</taxon>
        <taxon>Bacillati</taxon>
        <taxon>Actinomycetota</taxon>
        <taxon>Actinomycetes</taxon>
        <taxon>Kitasatosporales</taxon>
        <taxon>Streptomycetaceae</taxon>
        <taxon>Streptomyces</taxon>
    </lineage>
</organism>